<sequence length="124" mass="14096">MNKIIRFARTFPTLADAPLEPWAPSTFDAWAADVWEARRPYGDGLRHAAACVLAVSCTPKNVVEDLRSALRERRQFYVIEALQELTVARTTWRVGTFDAVTALATWDEAHRAAFLAWAKEPWFC</sequence>
<accession>A0ABT5BR98</accession>
<keyword evidence="2" id="KW-1185">Reference proteome</keyword>
<comment type="caution">
    <text evidence="1">The sequence shown here is derived from an EMBL/GenBank/DDBJ whole genome shotgun (WGS) entry which is preliminary data.</text>
</comment>
<protein>
    <submittedName>
        <fullName evidence="1">Uncharacterized protein</fullName>
    </submittedName>
</protein>
<evidence type="ECO:0000313" key="2">
    <source>
        <dbReference type="Proteomes" id="UP001217838"/>
    </source>
</evidence>
<dbReference type="EMBL" id="JAQNDN010000029">
    <property type="protein sequence ID" value="MDC0676090.1"/>
    <property type="molecule type" value="Genomic_DNA"/>
</dbReference>
<gene>
    <name evidence="1" type="ORF">POL58_50630</name>
</gene>
<organism evidence="1 2">
    <name type="scientific">Nannocystis radixulma</name>
    <dbReference type="NCBI Taxonomy" id="2995305"/>
    <lineage>
        <taxon>Bacteria</taxon>
        <taxon>Pseudomonadati</taxon>
        <taxon>Myxococcota</taxon>
        <taxon>Polyangia</taxon>
        <taxon>Nannocystales</taxon>
        <taxon>Nannocystaceae</taxon>
        <taxon>Nannocystis</taxon>
    </lineage>
</organism>
<dbReference type="RefSeq" id="WP_272011790.1">
    <property type="nucleotide sequence ID" value="NZ_JAQNDN010000029.1"/>
</dbReference>
<evidence type="ECO:0000313" key="1">
    <source>
        <dbReference type="EMBL" id="MDC0676090.1"/>
    </source>
</evidence>
<proteinExistence type="predicted"/>
<name>A0ABT5BR98_9BACT</name>
<dbReference type="Proteomes" id="UP001217838">
    <property type="component" value="Unassembled WGS sequence"/>
</dbReference>
<reference evidence="1 2" key="1">
    <citation type="submission" date="2022-11" db="EMBL/GenBank/DDBJ databases">
        <title>Minimal conservation of predation-associated metabolite biosynthetic gene clusters underscores biosynthetic potential of Myxococcota including descriptions for ten novel species: Archangium lansinium sp. nov., Myxococcus landrumus sp. nov., Nannocystis bai.</title>
        <authorList>
            <person name="Ahearne A."/>
            <person name="Stevens C."/>
            <person name="Dowd S."/>
        </authorList>
    </citation>
    <scope>NUCLEOTIDE SEQUENCE [LARGE SCALE GENOMIC DNA]</scope>
    <source>
        <strain evidence="1 2">NCELM</strain>
    </source>
</reference>